<reference evidence="1" key="1">
    <citation type="journal article" date="2020" name="Phytopathology">
        <title>Genome sequence of the chestnut blight fungus Cryphonectria parasitica EP155: A fundamental resource for an archetypical invasive plant pathogen.</title>
        <authorList>
            <person name="Crouch J.A."/>
            <person name="Dawe A."/>
            <person name="Aerts A."/>
            <person name="Barry K."/>
            <person name="Churchill A.C.L."/>
            <person name="Grimwood J."/>
            <person name="Hillman B."/>
            <person name="Milgroom M.G."/>
            <person name="Pangilinan J."/>
            <person name="Smith M."/>
            <person name="Salamov A."/>
            <person name="Schmutz J."/>
            <person name="Yadav J."/>
            <person name="Grigoriev I.V."/>
            <person name="Nuss D."/>
        </authorList>
    </citation>
    <scope>NUCLEOTIDE SEQUENCE</scope>
    <source>
        <strain evidence="1">EP155</strain>
    </source>
</reference>
<dbReference type="RefSeq" id="XP_040774519.1">
    <property type="nucleotide sequence ID" value="XM_040920703.1"/>
</dbReference>
<evidence type="ECO:0000313" key="1">
    <source>
        <dbReference type="EMBL" id="KAF3763558.1"/>
    </source>
</evidence>
<dbReference type="Proteomes" id="UP000803844">
    <property type="component" value="Unassembled WGS sequence"/>
</dbReference>
<evidence type="ECO:0000313" key="2">
    <source>
        <dbReference type="Proteomes" id="UP000803844"/>
    </source>
</evidence>
<dbReference type="GeneID" id="63837832"/>
<name>A0A9P4XYX1_CRYP1</name>
<proteinExistence type="predicted"/>
<sequence>MRLSTLYSGRSDRDQIRDQIRDRIRNDIRNEIRNQIRDQLHAELHGKLRNELRTELLSEIYEKLRGELQETVRDQVKEEIRTQLHEPCVRRKFSRDIEAGVKYDMEMYLDDFLRKDDLSEWAEGFFRDALKTIKAEQEVRLRRQLKDALIAASEALN</sequence>
<keyword evidence="2" id="KW-1185">Reference proteome</keyword>
<protein>
    <submittedName>
        <fullName evidence="1">Uncharacterized protein</fullName>
    </submittedName>
</protein>
<dbReference type="AlphaFoldDB" id="A0A9P4XYX1"/>
<organism evidence="1 2">
    <name type="scientific">Cryphonectria parasitica (strain ATCC 38755 / EP155)</name>
    <dbReference type="NCBI Taxonomy" id="660469"/>
    <lineage>
        <taxon>Eukaryota</taxon>
        <taxon>Fungi</taxon>
        <taxon>Dikarya</taxon>
        <taxon>Ascomycota</taxon>
        <taxon>Pezizomycotina</taxon>
        <taxon>Sordariomycetes</taxon>
        <taxon>Sordariomycetidae</taxon>
        <taxon>Diaporthales</taxon>
        <taxon>Cryphonectriaceae</taxon>
        <taxon>Cryphonectria-Endothia species complex</taxon>
        <taxon>Cryphonectria</taxon>
    </lineage>
</organism>
<gene>
    <name evidence="1" type="ORF">M406DRAFT_332037</name>
</gene>
<accession>A0A9P4XYX1</accession>
<dbReference type="EMBL" id="MU032349">
    <property type="protein sequence ID" value="KAF3763558.1"/>
    <property type="molecule type" value="Genomic_DNA"/>
</dbReference>
<comment type="caution">
    <text evidence="1">The sequence shown here is derived from an EMBL/GenBank/DDBJ whole genome shotgun (WGS) entry which is preliminary data.</text>
</comment>